<dbReference type="GO" id="GO:0140938">
    <property type="term" value="F:histone H3 methyltransferase activity"/>
    <property type="evidence" value="ECO:0007669"/>
    <property type="project" value="UniProtKB-ARBA"/>
</dbReference>
<evidence type="ECO:0000256" key="7">
    <source>
        <dbReference type="ARBA" id="ARBA00023242"/>
    </source>
</evidence>
<evidence type="ECO:0000259" key="8">
    <source>
        <dbReference type="PROSITE" id="PS50280"/>
    </source>
</evidence>
<name>A0A5E4N8N2_9HEMI</name>
<dbReference type="PROSITE" id="PS50868">
    <property type="entry name" value="POST_SET"/>
    <property type="match status" value="1"/>
</dbReference>
<dbReference type="PROSITE" id="PS51215">
    <property type="entry name" value="AWS"/>
    <property type="match status" value="1"/>
</dbReference>
<evidence type="ECO:0000259" key="10">
    <source>
        <dbReference type="PROSITE" id="PS51215"/>
    </source>
</evidence>
<dbReference type="GO" id="GO:0005694">
    <property type="term" value="C:chromosome"/>
    <property type="evidence" value="ECO:0007669"/>
    <property type="project" value="UniProtKB-SubCell"/>
</dbReference>
<dbReference type="InterPro" id="IPR003616">
    <property type="entry name" value="Post-SET_dom"/>
</dbReference>
<feature type="domain" description="AWS" evidence="10">
    <location>
        <begin position="121"/>
        <end position="171"/>
    </location>
</feature>
<dbReference type="Pfam" id="PF17907">
    <property type="entry name" value="AWS"/>
    <property type="match status" value="1"/>
</dbReference>
<accession>A0A5E4N8N2</accession>
<dbReference type="InterPro" id="IPR001214">
    <property type="entry name" value="SET_dom"/>
</dbReference>
<dbReference type="AlphaFoldDB" id="A0A5E4N8N2"/>
<dbReference type="GO" id="GO:0032259">
    <property type="term" value="P:methylation"/>
    <property type="evidence" value="ECO:0007669"/>
    <property type="project" value="UniProtKB-KW"/>
</dbReference>
<dbReference type="Gene3D" id="2.170.270.10">
    <property type="entry name" value="SET domain"/>
    <property type="match status" value="1"/>
</dbReference>
<comment type="subcellular location">
    <subcellularLocation>
        <location evidence="2">Chromosome</location>
    </subcellularLocation>
    <subcellularLocation>
        <location evidence="1">Nucleus</location>
    </subcellularLocation>
</comment>
<dbReference type="InterPro" id="IPR006560">
    <property type="entry name" value="AWS_dom"/>
</dbReference>
<evidence type="ECO:0000256" key="2">
    <source>
        <dbReference type="ARBA" id="ARBA00004286"/>
    </source>
</evidence>
<dbReference type="PANTHER" id="PTHR22884">
    <property type="entry name" value="SET DOMAIN PROTEINS"/>
    <property type="match status" value="1"/>
</dbReference>
<evidence type="ECO:0000259" key="9">
    <source>
        <dbReference type="PROSITE" id="PS50868"/>
    </source>
</evidence>
<dbReference type="GO" id="GO:0005634">
    <property type="term" value="C:nucleus"/>
    <property type="evidence" value="ECO:0007669"/>
    <property type="project" value="UniProtKB-SubCell"/>
</dbReference>
<organism evidence="11 12">
    <name type="scientific">Cinara cedri</name>
    <dbReference type="NCBI Taxonomy" id="506608"/>
    <lineage>
        <taxon>Eukaryota</taxon>
        <taxon>Metazoa</taxon>
        <taxon>Ecdysozoa</taxon>
        <taxon>Arthropoda</taxon>
        <taxon>Hexapoda</taxon>
        <taxon>Insecta</taxon>
        <taxon>Pterygota</taxon>
        <taxon>Neoptera</taxon>
        <taxon>Paraneoptera</taxon>
        <taxon>Hemiptera</taxon>
        <taxon>Sternorrhyncha</taxon>
        <taxon>Aphidomorpha</taxon>
        <taxon>Aphidoidea</taxon>
        <taxon>Aphididae</taxon>
        <taxon>Lachninae</taxon>
        <taxon>Cinara</taxon>
    </lineage>
</organism>
<dbReference type="EMBL" id="CABPRJ010001459">
    <property type="protein sequence ID" value="VVC37930.1"/>
    <property type="molecule type" value="Genomic_DNA"/>
</dbReference>
<feature type="domain" description="SET" evidence="8">
    <location>
        <begin position="173"/>
        <end position="290"/>
    </location>
</feature>
<feature type="domain" description="Post-SET" evidence="9">
    <location>
        <begin position="298"/>
        <end position="314"/>
    </location>
</feature>
<keyword evidence="4" id="KW-0489">Methyltransferase</keyword>
<protein>
    <submittedName>
        <fullName evidence="11">Post-SET domain,AWS domain,SET domain</fullName>
    </submittedName>
</protein>
<dbReference type="InterPro" id="IPR046341">
    <property type="entry name" value="SET_dom_sf"/>
</dbReference>
<evidence type="ECO:0000256" key="6">
    <source>
        <dbReference type="ARBA" id="ARBA00022691"/>
    </source>
</evidence>
<dbReference type="InterPro" id="IPR050777">
    <property type="entry name" value="SET2_Histone-Lys_MeTrsfase"/>
</dbReference>
<evidence type="ECO:0000313" key="11">
    <source>
        <dbReference type="EMBL" id="VVC37930.1"/>
    </source>
</evidence>
<keyword evidence="12" id="KW-1185">Reference proteome</keyword>
<dbReference type="OrthoDB" id="422362at2759"/>
<proteinExistence type="predicted"/>
<evidence type="ECO:0000256" key="5">
    <source>
        <dbReference type="ARBA" id="ARBA00022679"/>
    </source>
</evidence>
<dbReference type="SMART" id="SM00317">
    <property type="entry name" value="SET"/>
    <property type="match status" value="1"/>
</dbReference>
<keyword evidence="5" id="KW-0808">Transferase</keyword>
<sequence length="315" mass="35952">MTIFEKTYTHTTNSRKHIGSNGRKPQNISVDDCLNSKSTKTYLLKSLLIDKYDLSDSIERLKITSILTDSLQSMETKLKKRKIEQIQAHNNCISMEPPKFIPIKINNPCGNVKIKDVDDDDVFNPCNCDPNQPDPCGPKSSCLNRVLMFECDPELCPAGDKCNNQQFKKQLYPTLTPFLTRNRGWGLKTLDIIKKGTFIIEYVGDLLDREEFNKRMEAIIKERNENHYFFHISNSRIIDAGSRGNLSRFMNHSCDPNCEAYKWVIKGETRVGIFALHDISVGTELVFDYNFQNVKGVTKMPCQCGADKCSKFIGV</sequence>
<dbReference type="SMART" id="SM00570">
    <property type="entry name" value="AWS"/>
    <property type="match status" value="1"/>
</dbReference>
<reference evidence="11 12" key="1">
    <citation type="submission" date="2019-08" db="EMBL/GenBank/DDBJ databases">
        <authorList>
            <person name="Alioto T."/>
            <person name="Alioto T."/>
            <person name="Gomez Garrido J."/>
        </authorList>
    </citation>
    <scope>NUCLEOTIDE SEQUENCE [LARGE SCALE GENOMIC DNA]</scope>
</reference>
<evidence type="ECO:0000256" key="3">
    <source>
        <dbReference type="ARBA" id="ARBA00022454"/>
    </source>
</evidence>
<keyword evidence="3" id="KW-0158">Chromosome</keyword>
<evidence type="ECO:0000256" key="1">
    <source>
        <dbReference type="ARBA" id="ARBA00004123"/>
    </source>
</evidence>
<dbReference type="SUPFAM" id="SSF82199">
    <property type="entry name" value="SET domain"/>
    <property type="match status" value="1"/>
</dbReference>
<evidence type="ECO:0000256" key="4">
    <source>
        <dbReference type="ARBA" id="ARBA00022603"/>
    </source>
</evidence>
<keyword evidence="7" id="KW-0539">Nucleus</keyword>
<dbReference type="Proteomes" id="UP000325440">
    <property type="component" value="Unassembled WGS sequence"/>
</dbReference>
<evidence type="ECO:0000313" key="12">
    <source>
        <dbReference type="Proteomes" id="UP000325440"/>
    </source>
</evidence>
<keyword evidence="6" id="KW-0949">S-adenosyl-L-methionine</keyword>
<dbReference type="Pfam" id="PF00856">
    <property type="entry name" value="SET"/>
    <property type="match status" value="1"/>
</dbReference>
<dbReference type="GO" id="GO:0016279">
    <property type="term" value="F:protein-lysine N-methyltransferase activity"/>
    <property type="evidence" value="ECO:0007669"/>
    <property type="project" value="UniProtKB-ARBA"/>
</dbReference>
<gene>
    <name evidence="11" type="ORF">CINCED_3A000207</name>
</gene>
<dbReference type="PROSITE" id="PS50280">
    <property type="entry name" value="SET"/>
    <property type="match status" value="1"/>
</dbReference>